<evidence type="ECO:0000313" key="1">
    <source>
        <dbReference type="EMBL" id="KAK3273153.1"/>
    </source>
</evidence>
<organism evidence="1 2">
    <name type="scientific">Cymbomonas tetramitiformis</name>
    <dbReference type="NCBI Taxonomy" id="36881"/>
    <lineage>
        <taxon>Eukaryota</taxon>
        <taxon>Viridiplantae</taxon>
        <taxon>Chlorophyta</taxon>
        <taxon>Pyramimonadophyceae</taxon>
        <taxon>Pyramimonadales</taxon>
        <taxon>Pyramimonadaceae</taxon>
        <taxon>Cymbomonas</taxon>
    </lineage>
</organism>
<dbReference type="AlphaFoldDB" id="A0AAE0L5R8"/>
<accession>A0AAE0L5R8</accession>
<protein>
    <submittedName>
        <fullName evidence="1">Uncharacterized protein</fullName>
    </submittedName>
</protein>
<comment type="caution">
    <text evidence="1">The sequence shown here is derived from an EMBL/GenBank/DDBJ whole genome shotgun (WGS) entry which is preliminary data.</text>
</comment>
<proteinExistence type="predicted"/>
<dbReference type="EMBL" id="LGRX02008624">
    <property type="protein sequence ID" value="KAK3273153.1"/>
    <property type="molecule type" value="Genomic_DNA"/>
</dbReference>
<reference evidence="1 2" key="1">
    <citation type="journal article" date="2015" name="Genome Biol. Evol.">
        <title>Comparative Genomics of a Bacterivorous Green Alga Reveals Evolutionary Causalities and Consequences of Phago-Mixotrophic Mode of Nutrition.</title>
        <authorList>
            <person name="Burns J.A."/>
            <person name="Paasch A."/>
            <person name="Narechania A."/>
            <person name="Kim E."/>
        </authorList>
    </citation>
    <scope>NUCLEOTIDE SEQUENCE [LARGE SCALE GENOMIC DNA]</scope>
    <source>
        <strain evidence="1 2">PLY_AMNH</strain>
    </source>
</reference>
<name>A0AAE0L5R8_9CHLO</name>
<sequence>MTTNECTYNKSEEEANDSEGIKQARALFEGDNEKAAAIYAKGRHRQWAKTVRELALGDKELYFETAGDSKRLSKIVVDSWS</sequence>
<evidence type="ECO:0000313" key="2">
    <source>
        <dbReference type="Proteomes" id="UP001190700"/>
    </source>
</evidence>
<gene>
    <name evidence="1" type="ORF">CYMTET_18594</name>
</gene>
<dbReference type="Proteomes" id="UP001190700">
    <property type="component" value="Unassembled WGS sequence"/>
</dbReference>
<keyword evidence="2" id="KW-1185">Reference proteome</keyword>